<dbReference type="Proteomes" id="UP001597368">
    <property type="component" value="Unassembled WGS sequence"/>
</dbReference>
<sequence length="80" mass="8755">MLTLILLIDAVLALAGLLLTWLFTRPHDRAVAAVPPRRAIRVARQDRNRSLFVARPPAQSVAVGLVLARHRSEPGPFVVA</sequence>
<dbReference type="EMBL" id="JBHUFV010000061">
    <property type="protein sequence ID" value="MFD1938206.1"/>
    <property type="molecule type" value="Genomic_DNA"/>
</dbReference>
<dbReference type="RefSeq" id="WP_379580058.1">
    <property type="nucleotide sequence ID" value="NZ_JBHUFV010000061.1"/>
</dbReference>
<reference evidence="2" key="1">
    <citation type="journal article" date="2019" name="Int. J. Syst. Evol. Microbiol.">
        <title>The Global Catalogue of Microorganisms (GCM) 10K type strain sequencing project: providing services to taxonomists for standard genome sequencing and annotation.</title>
        <authorList>
            <consortium name="The Broad Institute Genomics Platform"/>
            <consortium name="The Broad Institute Genome Sequencing Center for Infectious Disease"/>
            <person name="Wu L."/>
            <person name="Ma J."/>
        </authorList>
    </citation>
    <scope>NUCLEOTIDE SEQUENCE [LARGE SCALE GENOMIC DNA]</scope>
    <source>
        <strain evidence="2">ICMP 6774ER</strain>
    </source>
</reference>
<keyword evidence="2" id="KW-1185">Reference proteome</keyword>
<organism evidence="1 2">
    <name type="scientific">Nonomuraea mangrovi</name>
    <dbReference type="NCBI Taxonomy" id="2316207"/>
    <lineage>
        <taxon>Bacteria</taxon>
        <taxon>Bacillati</taxon>
        <taxon>Actinomycetota</taxon>
        <taxon>Actinomycetes</taxon>
        <taxon>Streptosporangiales</taxon>
        <taxon>Streptosporangiaceae</taxon>
        <taxon>Nonomuraea</taxon>
    </lineage>
</organism>
<protein>
    <submittedName>
        <fullName evidence="1">Uncharacterized protein</fullName>
    </submittedName>
</protein>
<evidence type="ECO:0000313" key="1">
    <source>
        <dbReference type="EMBL" id="MFD1938206.1"/>
    </source>
</evidence>
<proteinExistence type="predicted"/>
<accession>A0ABW4T8X4</accession>
<evidence type="ECO:0000313" key="2">
    <source>
        <dbReference type="Proteomes" id="UP001597368"/>
    </source>
</evidence>
<comment type="caution">
    <text evidence="1">The sequence shown here is derived from an EMBL/GenBank/DDBJ whole genome shotgun (WGS) entry which is preliminary data.</text>
</comment>
<gene>
    <name evidence="1" type="ORF">ACFSKW_42690</name>
</gene>
<name>A0ABW4T8X4_9ACTN</name>